<dbReference type="EMBL" id="LR797241">
    <property type="protein sequence ID" value="CAB4195539.1"/>
    <property type="molecule type" value="Genomic_DNA"/>
</dbReference>
<evidence type="ECO:0000313" key="7">
    <source>
        <dbReference type="EMBL" id="CAB5226813.1"/>
    </source>
</evidence>
<dbReference type="EMBL" id="LR796846">
    <property type="protein sequence ID" value="CAB4169558.1"/>
    <property type="molecule type" value="Genomic_DNA"/>
</dbReference>
<evidence type="ECO:0000313" key="5">
    <source>
        <dbReference type="EMBL" id="CAB4195539.1"/>
    </source>
</evidence>
<reference evidence="1" key="1">
    <citation type="submission" date="2020-04" db="EMBL/GenBank/DDBJ databases">
        <authorList>
            <person name="Chiriac C."/>
            <person name="Salcher M."/>
            <person name="Ghai R."/>
            <person name="Kavagutti S V."/>
        </authorList>
    </citation>
    <scope>NUCLEOTIDE SEQUENCE</scope>
</reference>
<accession>A0A6J5N967</accession>
<evidence type="ECO:0000313" key="2">
    <source>
        <dbReference type="EMBL" id="CAB4169558.1"/>
    </source>
</evidence>
<evidence type="ECO:0000313" key="4">
    <source>
        <dbReference type="EMBL" id="CAB4190508.1"/>
    </source>
</evidence>
<evidence type="ECO:0000313" key="1">
    <source>
        <dbReference type="EMBL" id="CAB4155433.1"/>
    </source>
</evidence>
<name>A0A6J5N967_9CAUD</name>
<dbReference type="EMBL" id="LR798365">
    <property type="protein sequence ID" value="CAB5226813.1"/>
    <property type="molecule type" value="Genomic_DNA"/>
</dbReference>
<evidence type="ECO:0000313" key="6">
    <source>
        <dbReference type="EMBL" id="CAB4210525.1"/>
    </source>
</evidence>
<gene>
    <name evidence="3" type="ORF">UFOVP1064_69</name>
    <name evidence="4" type="ORF">UFOVP1197_68</name>
    <name evidence="5" type="ORF">UFOVP1294_22</name>
    <name evidence="6" type="ORF">UFOVP1412_25</name>
    <name evidence="7" type="ORF">UFOVP1515_46</name>
    <name evidence="1" type="ORF">UFOVP659_6</name>
    <name evidence="2" type="ORF">UFOVP885_59</name>
</gene>
<protein>
    <submittedName>
        <fullName evidence="1">Uncharacterized protein</fullName>
    </submittedName>
</protein>
<dbReference type="EMBL" id="LR797365">
    <property type="protein sequence ID" value="CAB4210525.1"/>
    <property type="molecule type" value="Genomic_DNA"/>
</dbReference>
<proteinExistence type="predicted"/>
<dbReference type="EMBL" id="LR797154">
    <property type="protein sequence ID" value="CAB4190508.1"/>
    <property type="molecule type" value="Genomic_DNA"/>
</dbReference>
<sequence>MESDIFLALLRRINERKEHIEQGLAIGGAKNFEDYCRLVGEYAALNDTEADIKDIEKRYVEL</sequence>
<dbReference type="EMBL" id="LR797015">
    <property type="protein sequence ID" value="CAB4181847.1"/>
    <property type="molecule type" value="Genomic_DNA"/>
</dbReference>
<organism evidence="1">
    <name type="scientific">uncultured Caudovirales phage</name>
    <dbReference type="NCBI Taxonomy" id="2100421"/>
    <lineage>
        <taxon>Viruses</taxon>
        <taxon>Duplodnaviria</taxon>
        <taxon>Heunggongvirae</taxon>
        <taxon>Uroviricota</taxon>
        <taxon>Caudoviricetes</taxon>
        <taxon>Peduoviridae</taxon>
        <taxon>Maltschvirus</taxon>
        <taxon>Maltschvirus maltsch</taxon>
    </lineage>
</organism>
<evidence type="ECO:0000313" key="3">
    <source>
        <dbReference type="EMBL" id="CAB4181847.1"/>
    </source>
</evidence>
<dbReference type="EMBL" id="LR796628">
    <property type="protein sequence ID" value="CAB4155433.1"/>
    <property type="molecule type" value="Genomic_DNA"/>
</dbReference>